<dbReference type="PANTHER" id="PTHR31121">
    <property type="entry name" value="ALPHA-1,2 MANNOSYLTRANSFERASE KTR1"/>
    <property type="match status" value="1"/>
</dbReference>
<dbReference type="GO" id="GO:0006487">
    <property type="term" value="P:protein N-linked glycosylation"/>
    <property type="evidence" value="ECO:0007669"/>
    <property type="project" value="TreeGrafter"/>
</dbReference>
<accession>A0A8H7GRX7</accession>
<comment type="similarity">
    <text evidence="2">Belongs to the glycosyltransferase 15 family.</text>
</comment>
<dbReference type="InterPro" id="IPR002685">
    <property type="entry name" value="Glyco_trans_15"/>
</dbReference>
<evidence type="ECO:0000256" key="4">
    <source>
        <dbReference type="ARBA" id="ARBA00022679"/>
    </source>
</evidence>
<feature type="compositionally biased region" description="Basic and acidic residues" evidence="6">
    <location>
        <begin position="54"/>
        <end position="66"/>
    </location>
</feature>
<evidence type="ECO:0000256" key="7">
    <source>
        <dbReference type="SAM" id="Phobius"/>
    </source>
</evidence>
<dbReference type="GO" id="GO:0005794">
    <property type="term" value="C:Golgi apparatus"/>
    <property type="evidence" value="ECO:0007669"/>
    <property type="project" value="TreeGrafter"/>
</dbReference>
<reference evidence="8" key="1">
    <citation type="submission" date="2020-10" db="EMBL/GenBank/DDBJ databases">
        <title>The Whole-Genome Sequence of Metschnikowia persimmonesis, a Novel Endophytic Yeast Species Isolated from Medicinal Plant Diospyros kaki Thumb.</title>
        <authorList>
            <person name="Rahmat E."/>
            <person name="Kang Y."/>
        </authorList>
    </citation>
    <scope>NUCLEOTIDE SEQUENCE</scope>
    <source>
        <strain evidence="8">KIOM G15050</strain>
    </source>
</reference>
<protein>
    <submittedName>
        <fullName evidence="8">Uncharacterized protein</fullName>
    </submittedName>
</protein>
<sequence length="1186" mass="139224">MLNLPRNQNKKVIGGVSVLLVLFFLLVLGPRIPTSTLQTSPIVYVDAQTGNVLHDFDPNNPKKDVSKNPGASAANRQPIKDQLDEQEAALQQINQGHESKGPGDCPVPGRRAKATFVSLARNSELYDLITAIRNVEDRFNRKFHYDWVFLNDEPFTEEFKRVTSSIVSGEAKFGLVPKEHWSYPEWIDKEKAAKSREEMKKANIIYGDSESYRHMCRFESGFFFRHPLMEDYEWYWRVEPGIKIHCDLDYDLFTFMEDNSKVYGFTISIHEFEKTIPTLWKHTKDFIKLHPEYVSHDNLMKFISDDDGETYNLCHFWSNFEVASLKFLRSQAYMDYFHYLDKQGGFFYERWGDAPVHSIAAALFLPKLSIHFFSDVGYNHGVYTQCPLNDQFRVDHRCDCKPDSDFTFRGYSCGKQYYAAMGLEKPKEWGKKTSTGVAVLLAVFLIYLLTTKGHVSSLISQPVIYVDSQTGNVLQGFDPKNLPIPDSNLEKVKLQGEKPIKDLQDEEKAGLQQIQGQKQSGLALPNRAIPGKRVKATFVSLARNSELYELVGAIRHVEDRFNTKFNYDWVFLNDEPFTEEFKRVTTSITSGNAKYGLVPKEHWSYPAWIDQEKAAKTREDMKKANIIYGDSESYRHMCRFESGFFFRHPLMEEYDWYWRVEPGIKIHCDLNYDLFKYMEDNEKIYGFTISLHEYDKTITTLWKHTKDFIKLHPEYIAENNFMRFISDDNGETFNLCHFWSNFEVASLKFLRSKPYMDYFHYLDRQGGFFYERWGDAPIHSIAVALFLSKDKIHYFEDVGYNHGPYTQCPLNDQFRFDNKCDCRPESDFTFRGYSCGRQYYDAMGIEKPKEWVNYQSNARLIRFGIFALVLIFCGYILTKGSSYPAATTGTTANNYHYDWVFLNDEPFNEEFKKAVSALTSGEAKFGVIPTEHWSYPEWIDKEKAALGREAMVQKKVIYGGSESYRHMCRFESGFFFRHELLADYEYYWRVEPDIKIYCDIDYDIFQYMKDNDKWYGWTISLPEYKETIPTLWDTTKKFMQENPQYVAKDNNMAWISDDNGESYNGCHFWSNFEVGALKFWQLEAYMEYFDYLDKQGGFFYERWGDAPVHSIAASLFMPRDKLHFFQDVGYFHVPFHNCPVDEETRLNKRCLCEPKDDFTWRPYSCTPKYFTLNGLKRPKGWENFTS</sequence>
<evidence type="ECO:0000256" key="3">
    <source>
        <dbReference type="ARBA" id="ARBA00022676"/>
    </source>
</evidence>
<keyword evidence="7" id="KW-1133">Transmembrane helix</keyword>
<dbReference type="Proteomes" id="UP000649328">
    <property type="component" value="Unassembled WGS sequence"/>
</dbReference>
<dbReference type="AlphaFoldDB" id="A0A8H7GRX7"/>
<dbReference type="InterPro" id="IPR029044">
    <property type="entry name" value="Nucleotide-diphossugar_trans"/>
</dbReference>
<dbReference type="GO" id="GO:0006493">
    <property type="term" value="P:protein O-linked glycosylation"/>
    <property type="evidence" value="ECO:0007669"/>
    <property type="project" value="TreeGrafter"/>
</dbReference>
<dbReference type="Pfam" id="PF01793">
    <property type="entry name" value="Glyco_transf_15"/>
    <property type="match status" value="3"/>
</dbReference>
<evidence type="ECO:0000256" key="2">
    <source>
        <dbReference type="ARBA" id="ARBA00007677"/>
    </source>
</evidence>
<dbReference type="Gene3D" id="3.90.550.10">
    <property type="entry name" value="Spore Coat Polysaccharide Biosynthesis Protein SpsA, Chain A"/>
    <property type="match status" value="3"/>
</dbReference>
<feature type="region of interest" description="Disordered" evidence="6">
    <location>
        <begin position="54"/>
        <end position="79"/>
    </location>
</feature>
<evidence type="ECO:0000313" key="8">
    <source>
        <dbReference type="EMBL" id="KAF8001462.1"/>
    </source>
</evidence>
<keyword evidence="3" id="KW-0328">Glycosyltransferase</keyword>
<dbReference type="PANTHER" id="PTHR31121:SF6">
    <property type="entry name" value="ALPHA-1,2 MANNOSYLTRANSFERASE KTR1"/>
    <property type="match status" value="1"/>
</dbReference>
<evidence type="ECO:0000256" key="6">
    <source>
        <dbReference type="SAM" id="MobiDB-lite"/>
    </source>
</evidence>
<dbReference type="GO" id="GO:0000026">
    <property type="term" value="F:alpha-1,2-mannosyltransferase activity"/>
    <property type="evidence" value="ECO:0007669"/>
    <property type="project" value="TreeGrafter"/>
</dbReference>
<proteinExistence type="inferred from homology"/>
<dbReference type="GO" id="GO:0016020">
    <property type="term" value="C:membrane"/>
    <property type="evidence" value="ECO:0007669"/>
    <property type="project" value="UniProtKB-SubCell"/>
</dbReference>
<evidence type="ECO:0000256" key="5">
    <source>
        <dbReference type="ARBA" id="ARBA00022968"/>
    </source>
</evidence>
<feature type="transmembrane region" description="Helical" evidence="7">
    <location>
        <begin position="12"/>
        <end position="32"/>
    </location>
</feature>
<keyword evidence="5" id="KW-0735">Signal-anchor</keyword>
<name>A0A8H7GRX7_9ASCO</name>
<evidence type="ECO:0000313" key="9">
    <source>
        <dbReference type="Proteomes" id="UP000649328"/>
    </source>
</evidence>
<dbReference type="SUPFAM" id="SSF53448">
    <property type="entry name" value="Nucleotide-diphospho-sugar transferases"/>
    <property type="match status" value="3"/>
</dbReference>
<evidence type="ECO:0000256" key="1">
    <source>
        <dbReference type="ARBA" id="ARBA00004606"/>
    </source>
</evidence>
<keyword evidence="7" id="KW-0812">Transmembrane</keyword>
<keyword evidence="9" id="KW-1185">Reference proteome</keyword>
<organism evidence="8 9">
    <name type="scientific">Metschnikowia pulcherrima</name>
    <dbReference type="NCBI Taxonomy" id="27326"/>
    <lineage>
        <taxon>Eukaryota</taxon>
        <taxon>Fungi</taxon>
        <taxon>Dikarya</taxon>
        <taxon>Ascomycota</taxon>
        <taxon>Saccharomycotina</taxon>
        <taxon>Pichiomycetes</taxon>
        <taxon>Metschnikowiaceae</taxon>
        <taxon>Metschnikowia</taxon>
    </lineage>
</organism>
<dbReference type="EMBL" id="JACBPP010000005">
    <property type="protein sequence ID" value="KAF8001462.1"/>
    <property type="molecule type" value="Genomic_DNA"/>
</dbReference>
<keyword evidence="4" id="KW-0808">Transferase</keyword>
<dbReference type="FunFam" id="3.90.550.10:FF:000051">
    <property type="entry name" value="Alpha-1,2-mannosyltransferase (Ktr4)"/>
    <property type="match status" value="3"/>
</dbReference>
<dbReference type="OrthoDB" id="439943at2759"/>
<dbReference type="GO" id="GO:0000032">
    <property type="term" value="P:cell wall mannoprotein biosynthetic process"/>
    <property type="evidence" value="ECO:0007669"/>
    <property type="project" value="TreeGrafter"/>
</dbReference>
<comment type="caution">
    <text evidence="8">The sequence shown here is derived from an EMBL/GenBank/DDBJ whole genome shotgun (WGS) entry which is preliminary data.</text>
</comment>
<keyword evidence="7" id="KW-0472">Membrane</keyword>
<comment type="subcellular location">
    <subcellularLocation>
        <location evidence="1">Membrane</location>
        <topology evidence="1">Single-pass type II membrane protein</topology>
    </subcellularLocation>
</comment>
<gene>
    <name evidence="8" type="ORF">HF325_003963</name>
</gene>